<evidence type="ECO:0000256" key="1">
    <source>
        <dbReference type="ARBA" id="ARBA00012552"/>
    </source>
</evidence>
<evidence type="ECO:0000256" key="8">
    <source>
        <dbReference type="ARBA" id="ARBA00022884"/>
    </source>
</evidence>
<dbReference type="CDD" id="cd18787">
    <property type="entry name" value="SF2_C_DEAD"/>
    <property type="match status" value="1"/>
</dbReference>
<evidence type="ECO:0000256" key="11">
    <source>
        <dbReference type="ARBA" id="ARBA00038041"/>
    </source>
</evidence>
<name>A0A0V0U608_9BILA</name>
<dbReference type="InterPro" id="IPR011545">
    <property type="entry name" value="DEAD/DEAH_box_helicase_dom"/>
</dbReference>
<evidence type="ECO:0000256" key="9">
    <source>
        <dbReference type="ARBA" id="ARBA00023006"/>
    </source>
</evidence>
<evidence type="ECO:0000256" key="3">
    <source>
        <dbReference type="ARBA" id="ARBA00022737"/>
    </source>
</evidence>
<dbReference type="EMBL" id="JYDJ01000053">
    <property type="protein sequence ID" value="KRX46722.1"/>
    <property type="molecule type" value="Genomic_DNA"/>
</dbReference>
<dbReference type="GO" id="GO:0003724">
    <property type="term" value="F:RNA helicase activity"/>
    <property type="evidence" value="ECO:0007669"/>
    <property type="project" value="UniProtKB-EC"/>
</dbReference>
<keyword evidence="3" id="KW-0677">Repeat</keyword>
<dbReference type="GO" id="GO:0003723">
    <property type="term" value="F:RNA binding"/>
    <property type="evidence" value="ECO:0007669"/>
    <property type="project" value="UniProtKB-KW"/>
</dbReference>
<dbReference type="InterPro" id="IPR027417">
    <property type="entry name" value="P-loop_NTPase"/>
</dbReference>
<evidence type="ECO:0000259" key="14">
    <source>
        <dbReference type="PROSITE" id="PS51192"/>
    </source>
</evidence>
<evidence type="ECO:0000256" key="4">
    <source>
        <dbReference type="ARBA" id="ARBA00022741"/>
    </source>
</evidence>
<dbReference type="PANTHER" id="PTHR47959">
    <property type="entry name" value="ATP-DEPENDENT RNA HELICASE RHLE-RELATED"/>
    <property type="match status" value="1"/>
</dbReference>
<feature type="domain" description="Helicase ATP-binding" evidence="14">
    <location>
        <begin position="38"/>
        <end position="216"/>
    </location>
</feature>
<keyword evidence="18" id="KW-1185">Reference proteome</keyword>
<evidence type="ECO:0000256" key="2">
    <source>
        <dbReference type="ARBA" id="ARBA00022574"/>
    </source>
</evidence>
<dbReference type="Gene3D" id="3.40.50.300">
    <property type="entry name" value="P-loop containing nucleotide triphosphate hydrolases"/>
    <property type="match status" value="2"/>
</dbReference>
<evidence type="ECO:0000256" key="5">
    <source>
        <dbReference type="ARBA" id="ARBA00022801"/>
    </source>
</evidence>
<keyword evidence="8" id="KW-0694">RNA-binding</keyword>
<evidence type="ECO:0000256" key="12">
    <source>
        <dbReference type="ARBA" id="ARBA00047984"/>
    </source>
</evidence>
<dbReference type="InterPro" id="IPR036322">
    <property type="entry name" value="WD40_repeat_dom_sf"/>
</dbReference>
<comment type="similarity">
    <text evidence="10">Belongs to the WD repeat PROPPIN family.</text>
</comment>
<dbReference type="PANTHER" id="PTHR47959:SF21">
    <property type="entry name" value="DEAD-BOX HELICASE 56"/>
    <property type="match status" value="1"/>
</dbReference>
<dbReference type="InterPro" id="IPR014001">
    <property type="entry name" value="Helicase_ATP-bd"/>
</dbReference>
<dbReference type="Gene3D" id="2.130.10.10">
    <property type="entry name" value="YVTN repeat-like/Quinoprotein amine dehydrogenase"/>
    <property type="match status" value="1"/>
</dbReference>
<dbReference type="GO" id="GO:0005829">
    <property type="term" value="C:cytosol"/>
    <property type="evidence" value="ECO:0007669"/>
    <property type="project" value="TreeGrafter"/>
</dbReference>
<evidence type="ECO:0000259" key="15">
    <source>
        <dbReference type="PROSITE" id="PS51194"/>
    </source>
</evidence>
<dbReference type="SMART" id="SM00487">
    <property type="entry name" value="DEXDc"/>
    <property type="match status" value="1"/>
</dbReference>
<dbReference type="CDD" id="cd17961">
    <property type="entry name" value="DEADc_DDX56"/>
    <property type="match status" value="1"/>
</dbReference>
<feature type="domain" description="Helicase C-terminal" evidence="15">
    <location>
        <begin position="228"/>
        <end position="418"/>
    </location>
</feature>
<keyword evidence="7" id="KW-0067">ATP-binding</keyword>
<dbReference type="STRING" id="144512.A0A0V0U608"/>
<keyword evidence="4" id="KW-0547">Nucleotide-binding</keyword>
<comment type="caution">
    <text evidence="17">The sequence shown here is derived from an EMBL/GenBank/DDBJ whole genome shotgun (WGS) entry which is preliminary data.</text>
</comment>
<reference evidence="17 18" key="1">
    <citation type="submission" date="2015-01" db="EMBL/GenBank/DDBJ databases">
        <title>Evolution of Trichinella species and genotypes.</title>
        <authorList>
            <person name="Korhonen P.K."/>
            <person name="Edoardo P."/>
            <person name="Giuseppe L.R."/>
            <person name="Gasser R.B."/>
        </authorList>
    </citation>
    <scope>NUCLEOTIDE SEQUENCE [LARGE SCALE GENOMIC DNA]</scope>
    <source>
        <strain evidence="17">ISS417</strain>
    </source>
</reference>
<dbReference type="InterPro" id="IPR001680">
    <property type="entry name" value="WD40_rpt"/>
</dbReference>
<organism evidence="17 18">
    <name type="scientific">Trichinella murrelli</name>
    <dbReference type="NCBI Taxonomy" id="144512"/>
    <lineage>
        <taxon>Eukaryota</taxon>
        <taxon>Metazoa</taxon>
        <taxon>Ecdysozoa</taxon>
        <taxon>Nematoda</taxon>
        <taxon>Enoplea</taxon>
        <taxon>Dorylaimia</taxon>
        <taxon>Trichinellida</taxon>
        <taxon>Trichinellidae</taxon>
        <taxon>Trichinella</taxon>
    </lineage>
</organism>
<evidence type="ECO:0000256" key="13">
    <source>
        <dbReference type="PROSITE-ProRule" id="PRU00552"/>
    </source>
</evidence>
<dbReference type="SUPFAM" id="SSF50978">
    <property type="entry name" value="WD40 repeat-like"/>
    <property type="match status" value="1"/>
</dbReference>
<dbReference type="PROSITE" id="PS51192">
    <property type="entry name" value="HELICASE_ATP_BIND_1"/>
    <property type="match status" value="1"/>
</dbReference>
<keyword evidence="2" id="KW-0853">WD repeat</keyword>
<dbReference type="Pfam" id="PF00270">
    <property type="entry name" value="DEAD"/>
    <property type="match status" value="1"/>
</dbReference>
<dbReference type="OrthoDB" id="1191041at2759"/>
<evidence type="ECO:0000256" key="6">
    <source>
        <dbReference type="ARBA" id="ARBA00022806"/>
    </source>
</evidence>
<dbReference type="InterPro" id="IPR001650">
    <property type="entry name" value="Helicase_C-like"/>
</dbReference>
<evidence type="ECO:0000313" key="17">
    <source>
        <dbReference type="EMBL" id="KRX46722.1"/>
    </source>
</evidence>
<dbReference type="SMART" id="SM00490">
    <property type="entry name" value="HELICc"/>
    <property type="match status" value="1"/>
</dbReference>
<comment type="similarity">
    <text evidence="11">Belongs to the DEAD box helicase family. DDX56/DBP9 subfamily.</text>
</comment>
<evidence type="ECO:0000256" key="7">
    <source>
        <dbReference type="ARBA" id="ARBA00022840"/>
    </source>
</evidence>
<dbReference type="GO" id="GO:0016787">
    <property type="term" value="F:hydrolase activity"/>
    <property type="evidence" value="ECO:0007669"/>
    <property type="project" value="UniProtKB-KW"/>
</dbReference>
<gene>
    <name evidence="17" type="primary">WDR45</name>
    <name evidence="17" type="ORF">T05_8151</name>
</gene>
<feature type="domain" description="DEAD-box RNA helicase Q" evidence="16">
    <location>
        <begin position="7"/>
        <end position="35"/>
    </location>
</feature>
<dbReference type="SUPFAM" id="SSF52540">
    <property type="entry name" value="P-loop containing nucleoside triphosphate hydrolases"/>
    <property type="match status" value="2"/>
</dbReference>
<dbReference type="PROSITE" id="PS51194">
    <property type="entry name" value="HELICASE_CTER"/>
    <property type="match status" value="1"/>
</dbReference>
<evidence type="ECO:0000259" key="16">
    <source>
        <dbReference type="PROSITE" id="PS51195"/>
    </source>
</evidence>
<evidence type="ECO:0000313" key="18">
    <source>
        <dbReference type="Proteomes" id="UP000055048"/>
    </source>
</evidence>
<dbReference type="InterPro" id="IPR050079">
    <property type="entry name" value="DEAD_box_RNA_helicase"/>
</dbReference>
<dbReference type="GO" id="GO:0005524">
    <property type="term" value="F:ATP binding"/>
    <property type="evidence" value="ECO:0007669"/>
    <property type="project" value="UniProtKB-KW"/>
</dbReference>
<evidence type="ECO:0000256" key="10">
    <source>
        <dbReference type="ARBA" id="ARBA00025740"/>
    </source>
</evidence>
<dbReference type="InterPro" id="IPR014014">
    <property type="entry name" value="RNA_helicase_DEAD_Q_motif"/>
</dbReference>
<dbReference type="AlphaFoldDB" id="A0A0V0U608"/>
<feature type="short sequence motif" description="Q motif" evidence="13">
    <location>
        <begin position="7"/>
        <end position="35"/>
    </location>
</feature>
<dbReference type="InterPro" id="IPR048720">
    <property type="entry name" value="PROPPIN"/>
</dbReference>
<dbReference type="Pfam" id="PF00271">
    <property type="entry name" value="Helicase_C"/>
    <property type="match status" value="1"/>
</dbReference>
<comment type="catalytic activity">
    <reaction evidence="12">
        <text>ATP + H2O = ADP + phosphate + H(+)</text>
        <dbReference type="Rhea" id="RHEA:13065"/>
        <dbReference type="ChEBI" id="CHEBI:15377"/>
        <dbReference type="ChEBI" id="CHEBI:15378"/>
        <dbReference type="ChEBI" id="CHEBI:30616"/>
        <dbReference type="ChEBI" id="CHEBI:43474"/>
        <dbReference type="ChEBI" id="CHEBI:456216"/>
        <dbReference type="EC" id="3.6.4.13"/>
    </reaction>
</comment>
<dbReference type="GO" id="GO:0006914">
    <property type="term" value="P:autophagy"/>
    <property type="evidence" value="ECO:0007669"/>
    <property type="project" value="UniProtKB-KW"/>
</dbReference>
<dbReference type="Pfam" id="PF21032">
    <property type="entry name" value="PROPPIN"/>
    <property type="match status" value="1"/>
</dbReference>
<dbReference type="Proteomes" id="UP000055048">
    <property type="component" value="Unassembled WGS sequence"/>
</dbReference>
<keyword evidence="5" id="KW-0378">Hydrolase</keyword>
<dbReference type="PROSITE" id="PS51195">
    <property type="entry name" value="Q_MOTIF"/>
    <property type="match status" value="1"/>
</dbReference>
<sequence>MKTLRGTTFNSFNLDYRILKAVKLLGWKKPTLIQEKFIPLALQGKDIVSRARTGSGKTAAFSIPIIQKILEEKQSSGIQCIRAVVLAPSRELAKQLCDHINSLCQFLIPEIQCVDLVIAEHAVAQRFSLNSNPDIVVSTPSRLLAQLKQNNLSLRETLKYFVVDEADLVLSYGYESEMTEIISYLPNNYQAFLTSATMNENVKLLKKLTLHNAVILKIEEAQLPAADQLTQYHISCNEDEKFVILCTLFKLKLIKGKTVIFVDTIDRCFKLKLFLNTFGITVVILNSELPLNSRCHIVQQFNSGLYDTIIASDEISVESPEERKQSGTIIKLEKKESTASRGIDFNQISNVINFDFPKTVEEYIHRVGRTARAWNQGTALSFSTKREAKFVSRVKKALAKQYEGEFLKPYRINMEELDGFRYRCLDALRAATTLAVKEARLKEIREEVLKSTKLKSYFVENPRDLQLIRHDRIFKRNRSLKHLKHVPEYIVPKSLRGVPVRSVQNDDGDYSVEHEEKDHLKSSDRITKPSLLQRKRKAYRERCAAKREADPLESFKYYFICALNTGLRVYNTDPFMEVIHLDEATAGSVKLCCLLQRSNIVALVCNGPNGKFSENSVVIWDDKKRKFILEIECPSEVVAVRMSAANLIIVLLSEVHVYTFPGQPNLIASFDTRDNPKGICSMNSDPEVEYFAFPGHRIGTLLLLNLKQLTQSESTSPLSIKAHSSDIACISLNNAANLVATASEKGTLIRIFNVQKKMKILEFRRGSDPALIYSIKFSLDSSFLCTTSDKGTIHIFSVKDPNLNQRSTLQKVGISGAYAESQWALAKFAVGSKYPCYCCFGKESTVIAVCMDGSYYKLGYDDSGTCTQLEYEFFLGITEDTNFWASYKEE</sequence>
<dbReference type="EC" id="3.6.4.13" evidence="1"/>
<protein>
    <recommendedName>
        <fullName evidence="1">RNA helicase</fullName>
        <ecNumber evidence="1">3.6.4.13</ecNumber>
    </recommendedName>
</protein>
<keyword evidence="6 17" id="KW-0347">Helicase</keyword>
<accession>A0A0V0U608</accession>
<dbReference type="SMART" id="SM00320">
    <property type="entry name" value="WD40"/>
    <property type="match status" value="2"/>
</dbReference>
<dbReference type="InterPro" id="IPR015943">
    <property type="entry name" value="WD40/YVTN_repeat-like_dom_sf"/>
</dbReference>
<proteinExistence type="inferred from homology"/>
<keyword evidence="9" id="KW-0072">Autophagy</keyword>